<organism evidence="1 2">
    <name type="scientific">[Bacillus] enclensis</name>
    <dbReference type="NCBI Taxonomy" id="1402860"/>
    <lineage>
        <taxon>Bacteria</taxon>
        <taxon>Bacillati</taxon>
        <taxon>Bacillota</taxon>
        <taxon>Bacilli</taxon>
        <taxon>Bacillales</taxon>
        <taxon>Bacillaceae</taxon>
        <taxon>Rossellomorea</taxon>
    </lineage>
</organism>
<evidence type="ECO:0000313" key="1">
    <source>
        <dbReference type="EMBL" id="SCC23404.1"/>
    </source>
</evidence>
<name>A0A1C4CW37_9BACI</name>
<gene>
    <name evidence="1" type="ORF">GA0061094_3308</name>
</gene>
<protein>
    <submittedName>
        <fullName evidence="1">Uncharacterized protein</fullName>
    </submittedName>
</protein>
<keyword evidence="2" id="KW-1185">Reference proteome</keyword>
<evidence type="ECO:0000313" key="2">
    <source>
        <dbReference type="Proteomes" id="UP000181997"/>
    </source>
</evidence>
<dbReference type="EMBL" id="FMAU01000004">
    <property type="protein sequence ID" value="SCC23404.1"/>
    <property type="molecule type" value="Genomic_DNA"/>
</dbReference>
<dbReference type="Proteomes" id="UP000181997">
    <property type="component" value="Unassembled WGS sequence"/>
</dbReference>
<reference evidence="2" key="1">
    <citation type="submission" date="2016-08" db="EMBL/GenBank/DDBJ databases">
        <authorList>
            <person name="Varghese N."/>
            <person name="Submissions Spin"/>
        </authorList>
    </citation>
    <scope>NUCLEOTIDE SEQUENCE [LARGE SCALE GENOMIC DNA]</scope>
    <source>
        <strain evidence="2">SGD-1123</strain>
    </source>
</reference>
<dbReference type="AlphaFoldDB" id="A0A1C4CW37"/>
<sequence length="44" mass="4963">MGTGTLSRFLVPHGKHGNRGAECASHKNRWIDLILTVNVLEYNR</sequence>
<accession>A0A1C4CW37</accession>
<proteinExistence type="predicted"/>